<gene>
    <name evidence="2" type="ORF">BINO364_LOCUS13348</name>
</gene>
<evidence type="ECO:0000313" key="2">
    <source>
        <dbReference type="EMBL" id="CAH0728085.1"/>
    </source>
</evidence>
<keyword evidence="3" id="KW-1185">Reference proteome</keyword>
<organism evidence="2 3">
    <name type="scientific">Brenthis ino</name>
    <name type="common">lesser marbled fritillary</name>
    <dbReference type="NCBI Taxonomy" id="405034"/>
    <lineage>
        <taxon>Eukaryota</taxon>
        <taxon>Metazoa</taxon>
        <taxon>Ecdysozoa</taxon>
        <taxon>Arthropoda</taxon>
        <taxon>Hexapoda</taxon>
        <taxon>Insecta</taxon>
        <taxon>Pterygota</taxon>
        <taxon>Neoptera</taxon>
        <taxon>Endopterygota</taxon>
        <taxon>Lepidoptera</taxon>
        <taxon>Glossata</taxon>
        <taxon>Ditrysia</taxon>
        <taxon>Papilionoidea</taxon>
        <taxon>Nymphalidae</taxon>
        <taxon>Heliconiinae</taxon>
        <taxon>Argynnini</taxon>
        <taxon>Brenthis</taxon>
    </lineage>
</organism>
<feature type="region of interest" description="Disordered" evidence="1">
    <location>
        <begin position="1"/>
        <end position="30"/>
    </location>
</feature>
<reference evidence="2" key="1">
    <citation type="submission" date="2021-12" db="EMBL/GenBank/DDBJ databases">
        <authorList>
            <person name="Martin H S."/>
        </authorList>
    </citation>
    <scope>NUCLEOTIDE SEQUENCE</scope>
</reference>
<dbReference type="EMBL" id="OV170227">
    <property type="protein sequence ID" value="CAH0728085.1"/>
    <property type="molecule type" value="Genomic_DNA"/>
</dbReference>
<dbReference type="OrthoDB" id="123207at2759"/>
<dbReference type="Proteomes" id="UP000838878">
    <property type="component" value="Chromosome 7"/>
</dbReference>
<evidence type="ECO:0000256" key="1">
    <source>
        <dbReference type="SAM" id="MobiDB-lite"/>
    </source>
</evidence>
<proteinExistence type="predicted"/>
<accession>A0A8J9YIN2</accession>
<feature type="non-terminal residue" evidence="2">
    <location>
        <position position="77"/>
    </location>
</feature>
<evidence type="ECO:0000313" key="3">
    <source>
        <dbReference type="Proteomes" id="UP000838878"/>
    </source>
</evidence>
<protein>
    <submittedName>
        <fullName evidence="2">Uncharacterized protein</fullName>
    </submittedName>
</protein>
<sequence length="77" mass="9187">MEVADAWLSTPDRKRRLSQDTDTGDEAPPFKYMPARHWRVSKQRDMMDMIIFQPWHSYRLNVPADWRHVQIGAKFAV</sequence>
<name>A0A8J9YIN2_9NEOP</name>
<dbReference type="AlphaFoldDB" id="A0A8J9YIN2"/>